<protein>
    <recommendedName>
        <fullName evidence="3">DUF2971 domain-containing protein</fullName>
    </recommendedName>
</protein>
<organism evidence="1 2">
    <name type="scientific">Candidatus Egerieisoma faecipullorum</name>
    <dbReference type="NCBI Taxonomy" id="2840963"/>
    <lineage>
        <taxon>Bacteria</taxon>
        <taxon>Bacillati</taxon>
        <taxon>Bacillota</taxon>
        <taxon>Clostridia</taxon>
        <taxon>Eubacteriales</taxon>
        <taxon>Clostridiaceae</taxon>
        <taxon>Clostridiaceae incertae sedis</taxon>
        <taxon>Candidatus Egerieisoma</taxon>
    </lineage>
</organism>
<evidence type="ECO:0000313" key="1">
    <source>
        <dbReference type="EMBL" id="HIU30184.1"/>
    </source>
</evidence>
<reference evidence="1" key="2">
    <citation type="journal article" date="2021" name="PeerJ">
        <title>Extensive microbial diversity within the chicken gut microbiome revealed by metagenomics and culture.</title>
        <authorList>
            <person name="Gilroy R."/>
            <person name="Ravi A."/>
            <person name="Getino M."/>
            <person name="Pursley I."/>
            <person name="Horton D.L."/>
            <person name="Alikhan N.F."/>
            <person name="Baker D."/>
            <person name="Gharbi K."/>
            <person name="Hall N."/>
            <person name="Watson M."/>
            <person name="Adriaenssens E.M."/>
            <person name="Foster-Nyarko E."/>
            <person name="Jarju S."/>
            <person name="Secka A."/>
            <person name="Antonio M."/>
            <person name="Oren A."/>
            <person name="Chaudhuri R.R."/>
            <person name="La Ragione R."/>
            <person name="Hildebrand F."/>
            <person name="Pallen M.J."/>
        </authorList>
    </citation>
    <scope>NUCLEOTIDE SEQUENCE</scope>
    <source>
        <strain evidence="1">CHK195-4489</strain>
    </source>
</reference>
<dbReference type="Pfam" id="PF11185">
    <property type="entry name" value="DUF2971"/>
    <property type="match status" value="1"/>
</dbReference>
<dbReference type="Proteomes" id="UP000824089">
    <property type="component" value="Unassembled WGS sequence"/>
</dbReference>
<evidence type="ECO:0000313" key="2">
    <source>
        <dbReference type="Proteomes" id="UP000824089"/>
    </source>
</evidence>
<dbReference type="AlphaFoldDB" id="A0A9D1I8J0"/>
<comment type="caution">
    <text evidence="1">The sequence shown here is derived from an EMBL/GenBank/DDBJ whole genome shotgun (WGS) entry which is preliminary data.</text>
</comment>
<sequence>MTRSDFMNDPRDCQVFFDIVERYIEKISVDEISYSLNLNHRELVLKTVKQYPAADYLRFIVDNIPIYVLSLTTEPDSLPMWNYYSGDGVQFAFDKALLLGEISKRLCRKNFDFVAATEIEYIDAENSAPIDLKLNSFSDFNVYYYSESKNTAVQYMQDLKHRAEGDLEFFVDSFVKSYLNTASYCLDFTESRTEFFSKIFYTNRDIVQNRPQFNLKFKADIDLYMLILATHFKPKTFSNEKEHRIVFFHYDLSGRARKLECYALSNYRFGTCLRPYIECRFNEENRSFLDMIRSVTLSPTTVKMPFDSNAYRGVICNFLNQYGGDFSVEQIHLSGHDIRW</sequence>
<accession>A0A9D1I8J0</accession>
<dbReference type="EMBL" id="DVMM01000169">
    <property type="protein sequence ID" value="HIU30184.1"/>
    <property type="molecule type" value="Genomic_DNA"/>
</dbReference>
<dbReference type="InterPro" id="IPR021352">
    <property type="entry name" value="DUF2971"/>
</dbReference>
<gene>
    <name evidence="1" type="ORF">IAD50_07815</name>
</gene>
<name>A0A9D1I8J0_9CLOT</name>
<evidence type="ECO:0008006" key="3">
    <source>
        <dbReference type="Google" id="ProtNLM"/>
    </source>
</evidence>
<reference evidence="1" key="1">
    <citation type="submission" date="2020-10" db="EMBL/GenBank/DDBJ databases">
        <authorList>
            <person name="Gilroy R."/>
        </authorList>
    </citation>
    <scope>NUCLEOTIDE SEQUENCE</scope>
    <source>
        <strain evidence="1">CHK195-4489</strain>
    </source>
</reference>
<proteinExistence type="predicted"/>